<dbReference type="InterPro" id="IPR013325">
    <property type="entry name" value="RNA_pol_sigma_r2"/>
</dbReference>
<dbReference type="Pfam" id="PF08281">
    <property type="entry name" value="Sigma70_r4_2"/>
    <property type="match status" value="1"/>
</dbReference>
<protein>
    <submittedName>
        <fullName evidence="7">RNA polymerase sigma-70 factor (ECF subfamily)</fullName>
    </submittedName>
</protein>
<dbReference type="GO" id="GO:0003677">
    <property type="term" value="F:DNA binding"/>
    <property type="evidence" value="ECO:0007669"/>
    <property type="project" value="InterPro"/>
</dbReference>
<dbReference type="Pfam" id="PF04542">
    <property type="entry name" value="Sigma70_r2"/>
    <property type="match status" value="1"/>
</dbReference>
<dbReference type="InterPro" id="IPR013324">
    <property type="entry name" value="RNA_pol_sigma_r3/r4-like"/>
</dbReference>
<evidence type="ECO:0000259" key="6">
    <source>
        <dbReference type="Pfam" id="PF08281"/>
    </source>
</evidence>
<dbReference type="Gene3D" id="1.10.10.10">
    <property type="entry name" value="Winged helix-like DNA-binding domain superfamily/Winged helix DNA-binding domain"/>
    <property type="match status" value="1"/>
</dbReference>
<gene>
    <name evidence="7" type="ORF">C7437_102254</name>
</gene>
<dbReference type="InterPro" id="IPR007627">
    <property type="entry name" value="RNA_pol_sigma70_r2"/>
</dbReference>
<keyword evidence="3" id="KW-0731">Sigma factor</keyword>
<feature type="domain" description="RNA polymerase sigma-70 region 2" evidence="5">
    <location>
        <begin position="8"/>
        <end position="75"/>
    </location>
</feature>
<keyword evidence="8" id="KW-1185">Reference proteome</keyword>
<evidence type="ECO:0000256" key="3">
    <source>
        <dbReference type="ARBA" id="ARBA00023082"/>
    </source>
</evidence>
<dbReference type="InterPro" id="IPR013249">
    <property type="entry name" value="RNA_pol_sigma70_r4_t2"/>
</dbReference>
<keyword evidence="2" id="KW-0805">Transcription regulation</keyword>
<comment type="similarity">
    <text evidence="1">Belongs to the sigma-70 factor family. ECF subfamily.</text>
</comment>
<dbReference type="PANTHER" id="PTHR43133">
    <property type="entry name" value="RNA POLYMERASE ECF-TYPE SIGMA FACTO"/>
    <property type="match status" value="1"/>
</dbReference>
<dbReference type="InterPro" id="IPR036388">
    <property type="entry name" value="WH-like_DNA-bd_sf"/>
</dbReference>
<dbReference type="InterPro" id="IPR039425">
    <property type="entry name" value="RNA_pol_sigma-70-like"/>
</dbReference>
<name>A0A2W7N784_9BACI</name>
<dbReference type="OrthoDB" id="9794508at2"/>
<reference evidence="7 8" key="1">
    <citation type="submission" date="2018-06" db="EMBL/GenBank/DDBJ databases">
        <title>Genomic Encyclopedia of Type Strains, Phase IV (KMG-IV): sequencing the most valuable type-strain genomes for metagenomic binning, comparative biology and taxonomic classification.</title>
        <authorList>
            <person name="Goeker M."/>
        </authorList>
    </citation>
    <scope>NUCLEOTIDE SEQUENCE [LARGE SCALE GENOMIC DNA]</scope>
    <source>
        <strain evidence="7 8">DSM 5</strain>
    </source>
</reference>
<dbReference type="GO" id="GO:0006352">
    <property type="term" value="P:DNA-templated transcription initiation"/>
    <property type="evidence" value="ECO:0007669"/>
    <property type="project" value="InterPro"/>
</dbReference>
<evidence type="ECO:0000313" key="7">
    <source>
        <dbReference type="EMBL" id="PZX05790.1"/>
    </source>
</evidence>
<dbReference type="PANTHER" id="PTHR43133:SF60">
    <property type="entry name" value="RNA POLYMERASE SIGMA FACTOR SIGV"/>
    <property type="match status" value="1"/>
</dbReference>
<dbReference type="NCBIfam" id="TIGR02937">
    <property type="entry name" value="sigma70-ECF"/>
    <property type="match status" value="1"/>
</dbReference>
<accession>A0A2W7N784</accession>
<organism evidence="7 8">
    <name type="scientific">Psychrobacillus insolitus</name>
    <dbReference type="NCBI Taxonomy" id="1461"/>
    <lineage>
        <taxon>Bacteria</taxon>
        <taxon>Bacillati</taxon>
        <taxon>Bacillota</taxon>
        <taxon>Bacilli</taxon>
        <taxon>Bacillales</taxon>
        <taxon>Bacillaceae</taxon>
        <taxon>Psychrobacillus</taxon>
    </lineage>
</organism>
<dbReference type="InterPro" id="IPR014284">
    <property type="entry name" value="RNA_pol_sigma-70_dom"/>
</dbReference>
<evidence type="ECO:0000313" key="8">
    <source>
        <dbReference type="Proteomes" id="UP000248646"/>
    </source>
</evidence>
<dbReference type="Proteomes" id="UP000248646">
    <property type="component" value="Unassembled WGS sequence"/>
</dbReference>
<dbReference type="RefSeq" id="WP_111439233.1">
    <property type="nucleotide sequence ID" value="NZ_QKZI01000002.1"/>
</dbReference>
<keyword evidence="4" id="KW-0804">Transcription</keyword>
<dbReference type="SUPFAM" id="SSF88659">
    <property type="entry name" value="Sigma3 and sigma4 domains of RNA polymerase sigma factors"/>
    <property type="match status" value="1"/>
</dbReference>
<evidence type="ECO:0000259" key="5">
    <source>
        <dbReference type="Pfam" id="PF04542"/>
    </source>
</evidence>
<dbReference type="Gene3D" id="1.10.1740.10">
    <property type="match status" value="1"/>
</dbReference>
<feature type="domain" description="RNA polymerase sigma factor 70 region 4 type 2" evidence="6">
    <location>
        <begin position="116"/>
        <end position="165"/>
    </location>
</feature>
<dbReference type="GO" id="GO:0016987">
    <property type="term" value="F:sigma factor activity"/>
    <property type="evidence" value="ECO:0007669"/>
    <property type="project" value="UniProtKB-KW"/>
</dbReference>
<sequence length="183" mass="21749">MQVKIEGIYEEYNRYIYYLCLKLTKNQPEAEDLMQEVWMKVVRYESYMKEVEHVKAWLTTICMNTFRDKYRKQVRQSKYIAHQPEQLDVSILDLIASDVLSVEEQLEKQDVGKIVRSKVAELDGIYQKTVLYFYVHQFSLVEIAEVMKVSIGTVKSRLFRAKQRLKEMILNDEIAKESLALTY</sequence>
<evidence type="ECO:0000256" key="2">
    <source>
        <dbReference type="ARBA" id="ARBA00023015"/>
    </source>
</evidence>
<dbReference type="AlphaFoldDB" id="A0A2W7N784"/>
<dbReference type="CDD" id="cd06171">
    <property type="entry name" value="Sigma70_r4"/>
    <property type="match status" value="1"/>
</dbReference>
<proteinExistence type="inferred from homology"/>
<comment type="caution">
    <text evidence="7">The sequence shown here is derived from an EMBL/GenBank/DDBJ whole genome shotgun (WGS) entry which is preliminary data.</text>
</comment>
<evidence type="ECO:0000256" key="1">
    <source>
        <dbReference type="ARBA" id="ARBA00010641"/>
    </source>
</evidence>
<dbReference type="EMBL" id="QKZI01000002">
    <property type="protein sequence ID" value="PZX05790.1"/>
    <property type="molecule type" value="Genomic_DNA"/>
</dbReference>
<evidence type="ECO:0000256" key="4">
    <source>
        <dbReference type="ARBA" id="ARBA00023163"/>
    </source>
</evidence>
<dbReference type="SUPFAM" id="SSF88946">
    <property type="entry name" value="Sigma2 domain of RNA polymerase sigma factors"/>
    <property type="match status" value="1"/>
</dbReference>